<dbReference type="InterPro" id="IPR054722">
    <property type="entry name" value="PolX-like_BBD"/>
</dbReference>
<dbReference type="Pfam" id="PF22936">
    <property type="entry name" value="Pol_BBD"/>
    <property type="match status" value="1"/>
</dbReference>
<dbReference type="InterPro" id="IPR001584">
    <property type="entry name" value="Integrase_cat-core"/>
</dbReference>
<keyword evidence="1" id="KW-0645">Protease</keyword>
<dbReference type="CDD" id="cd09272">
    <property type="entry name" value="RNase_HI_RT_Ty1"/>
    <property type="match status" value="1"/>
</dbReference>
<dbReference type="Gene3D" id="3.30.420.10">
    <property type="entry name" value="Ribonuclease H-like superfamily/Ribonuclease H"/>
    <property type="match status" value="1"/>
</dbReference>
<dbReference type="GO" id="GO:0015074">
    <property type="term" value="P:DNA integration"/>
    <property type="evidence" value="ECO:0007669"/>
    <property type="project" value="InterPro"/>
</dbReference>
<protein>
    <submittedName>
        <fullName evidence="5">Retrovirus-related Pol polyprotein from transposon TNT 1-94</fullName>
    </submittedName>
</protein>
<dbReference type="GO" id="GO:0006508">
    <property type="term" value="P:proteolysis"/>
    <property type="evidence" value="ECO:0007669"/>
    <property type="project" value="UniProtKB-KW"/>
</dbReference>
<dbReference type="InterPro" id="IPR012337">
    <property type="entry name" value="RNaseH-like_sf"/>
</dbReference>
<evidence type="ECO:0000313" key="5">
    <source>
        <dbReference type="EMBL" id="GEU93433.1"/>
    </source>
</evidence>
<dbReference type="InterPro" id="IPR025724">
    <property type="entry name" value="GAG-pre-integrase_dom"/>
</dbReference>
<dbReference type="SUPFAM" id="SSF53098">
    <property type="entry name" value="Ribonuclease H-like"/>
    <property type="match status" value="1"/>
</dbReference>
<dbReference type="GO" id="GO:0046872">
    <property type="term" value="F:metal ion binding"/>
    <property type="evidence" value="ECO:0007669"/>
    <property type="project" value="UniProtKB-KW"/>
</dbReference>
<dbReference type="InterPro" id="IPR057670">
    <property type="entry name" value="SH3_retrovirus"/>
</dbReference>
<dbReference type="InterPro" id="IPR039537">
    <property type="entry name" value="Retrotran_Ty1/copia-like"/>
</dbReference>
<name>A0A6L2P4U4_TANCI</name>
<dbReference type="PANTHER" id="PTHR42648">
    <property type="entry name" value="TRANSPOSASE, PUTATIVE-RELATED"/>
    <property type="match status" value="1"/>
</dbReference>
<accession>A0A6L2P4U4</accession>
<evidence type="ECO:0000256" key="1">
    <source>
        <dbReference type="ARBA" id="ARBA00022670"/>
    </source>
</evidence>
<dbReference type="InterPro" id="IPR013103">
    <property type="entry name" value="RVT_2"/>
</dbReference>
<evidence type="ECO:0000256" key="2">
    <source>
        <dbReference type="ARBA" id="ARBA00022723"/>
    </source>
</evidence>
<evidence type="ECO:0000259" key="4">
    <source>
        <dbReference type="PROSITE" id="PS50994"/>
    </source>
</evidence>
<organism evidence="5">
    <name type="scientific">Tanacetum cinerariifolium</name>
    <name type="common">Dalmatian daisy</name>
    <name type="synonym">Chrysanthemum cinerariifolium</name>
    <dbReference type="NCBI Taxonomy" id="118510"/>
    <lineage>
        <taxon>Eukaryota</taxon>
        <taxon>Viridiplantae</taxon>
        <taxon>Streptophyta</taxon>
        <taxon>Embryophyta</taxon>
        <taxon>Tracheophyta</taxon>
        <taxon>Spermatophyta</taxon>
        <taxon>Magnoliopsida</taxon>
        <taxon>eudicotyledons</taxon>
        <taxon>Gunneridae</taxon>
        <taxon>Pentapetalae</taxon>
        <taxon>asterids</taxon>
        <taxon>campanulids</taxon>
        <taxon>Asterales</taxon>
        <taxon>Asteraceae</taxon>
        <taxon>Asteroideae</taxon>
        <taxon>Anthemideae</taxon>
        <taxon>Anthemidinae</taxon>
        <taxon>Tanacetum</taxon>
    </lineage>
</organism>
<evidence type="ECO:0000256" key="3">
    <source>
        <dbReference type="ARBA" id="ARBA00022801"/>
    </source>
</evidence>
<reference evidence="5" key="1">
    <citation type="journal article" date="2019" name="Sci. Rep.">
        <title>Draft genome of Tanacetum cinerariifolium, the natural source of mosquito coil.</title>
        <authorList>
            <person name="Yamashiro T."/>
            <person name="Shiraishi A."/>
            <person name="Satake H."/>
            <person name="Nakayama K."/>
        </authorList>
    </citation>
    <scope>NUCLEOTIDE SEQUENCE</scope>
</reference>
<dbReference type="GO" id="GO:0008233">
    <property type="term" value="F:peptidase activity"/>
    <property type="evidence" value="ECO:0007669"/>
    <property type="project" value="UniProtKB-KW"/>
</dbReference>
<keyword evidence="3" id="KW-0378">Hydrolase</keyword>
<gene>
    <name evidence="5" type="ORF">Tci_065411</name>
</gene>
<proteinExistence type="predicted"/>
<comment type="caution">
    <text evidence="5">The sequence shown here is derived from an EMBL/GenBank/DDBJ whole genome shotgun (WGS) entry which is preliminary data.</text>
</comment>
<dbReference type="Pfam" id="PF13976">
    <property type="entry name" value="gag_pre-integrs"/>
    <property type="match status" value="1"/>
</dbReference>
<feature type="domain" description="Integrase catalytic" evidence="4">
    <location>
        <begin position="242"/>
        <end position="407"/>
    </location>
</feature>
<dbReference type="EMBL" id="BKCJ010010852">
    <property type="protein sequence ID" value="GEU93433.1"/>
    <property type="molecule type" value="Genomic_DNA"/>
</dbReference>
<dbReference type="InterPro" id="IPR036397">
    <property type="entry name" value="RNaseH_sf"/>
</dbReference>
<dbReference type="Pfam" id="PF00665">
    <property type="entry name" value="rve"/>
    <property type="match status" value="1"/>
</dbReference>
<dbReference type="GO" id="GO:0003676">
    <property type="term" value="F:nucleic acid binding"/>
    <property type="evidence" value="ECO:0007669"/>
    <property type="project" value="InterPro"/>
</dbReference>
<dbReference type="Pfam" id="PF07727">
    <property type="entry name" value="RVT_2"/>
    <property type="match status" value="1"/>
</dbReference>
<dbReference type="PANTHER" id="PTHR42648:SF21">
    <property type="entry name" value="CYSTEINE-RICH RLK (RECEPTOR-LIKE PROTEIN KINASE) 8"/>
    <property type="match status" value="1"/>
</dbReference>
<sequence length="645" mass="73851">MIIKKDSEIVKAKVERKSIALKAKKESSDEECSTFGSEDEEYAMAVRDFKNFFKRRDKNQRAFVGGSWSDSGEEDDDKIKDETCLVAHASSEISLGVDLEPDEWIKDSGCSKHMMGNQKLFSTYKAYNGGNVIFGSNLRGNIIGNDTIHNDSLKIDNVEHVENLRFNLLKNKPKDQICLTTIDENSTLWHRRLGHENMRLIQSLASKELVRNLPKLKFDQHFCDACKIGKQAHANHKAKNVVSTTRCLELLHIDLFGLSAVRSYEENRYTLVIVDDYSRYTWTRFLKDKTKAFDQFEIFSRKIQNQLDCSIMSIRTDHGREFDNKVQFGEFCNANGVTHSDPRTQSNGMVKRKNRTLQEMSRTMLNEQSLQQKFWCNTVDTSTYILNRILIRAILGQTPYELLRGRKPTLDYLRVFGSKCFILNTKDYVSKFDPKSYECVFLGYSQNSKAYIVLNKHIKKVEESLNVIFDETPPPSKISPLVDDDLDEEEAIKLVPQLKNMAIIGTKWVFRNKLDENGIVSRNKVSAFLNGSINEEVYVAQPPGFIDFEKPDHVYKLKKALYGLKQAPKAWHLRLWYPKGTDIETVVYVDSDHAKDYVDRKSTSGICTFVGCCLTSWFSKKQTALAISTAEAKYVSAGKACQQAL</sequence>
<keyword evidence="2" id="KW-0479">Metal-binding</keyword>
<dbReference type="Pfam" id="PF25597">
    <property type="entry name" value="SH3_retrovirus"/>
    <property type="match status" value="1"/>
</dbReference>
<dbReference type="AlphaFoldDB" id="A0A6L2P4U4"/>
<dbReference type="PROSITE" id="PS50994">
    <property type="entry name" value="INTEGRASE"/>
    <property type="match status" value="1"/>
</dbReference>